<feature type="transmembrane region" description="Helical" evidence="2">
    <location>
        <begin position="306"/>
        <end position="325"/>
    </location>
</feature>
<feature type="transmembrane region" description="Helical" evidence="2">
    <location>
        <begin position="280"/>
        <end position="300"/>
    </location>
</feature>
<dbReference type="Proteomes" id="UP000431092">
    <property type="component" value="Unassembled WGS sequence"/>
</dbReference>
<dbReference type="PANTHER" id="PTHR36840:SF1">
    <property type="entry name" value="BLL5714 PROTEIN"/>
    <property type="match status" value="1"/>
</dbReference>
<dbReference type="InterPro" id="IPR010640">
    <property type="entry name" value="Low_temperature_requirement_A"/>
</dbReference>
<sequence length="394" mass="41806">MISRVSEDSEPGSEADARDSGSGSVGNLELFFDLVFVYAMSQLTELLRDDVSWRGFGHGVLGLLAVWWAWACYTWLTNTVTTTRVVSRCLVIAAMAAMLLAASALPTAFSTGALVFGLALLAIRVIHLVMFVVSASDDDEHLRAGLLRLAPSLIIGPVLIAVAAAFSSPYRELLWIGAAIIDFGGPLVAGVEVFRVVPSYFVERHGNIIIIVLGEAVVGLGTGASAHLQQPVVLAAAVLGVLIAASLWWTYFGLTAGAERRLKDADGPERARLARDAYSYLHLPLVAGVGFFGFGASAALEHVSDPLPLLPAIALSGGVGLFYAADVAYRWRDHHQLVPDRLLVAAASLLIIPPALTMPAWSVLTALTAVGALRLTWELVRQPRIGPAAAGQVR</sequence>
<keyword evidence="4" id="KW-1185">Reference proteome</keyword>
<keyword evidence="2" id="KW-0812">Transmembrane</keyword>
<feature type="transmembrane region" description="Helical" evidence="2">
    <location>
        <begin position="111"/>
        <end position="133"/>
    </location>
</feature>
<accession>A0A6I3IH16</accession>
<keyword evidence="2" id="KW-0472">Membrane</keyword>
<feature type="transmembrane region" description="Helical" evidence="2">
    <location>
        <begin position="145"/>
        <end position="167"/>
    </location>
</feature>
<evidence type="ECO:0000313" key="4">
    <source>
        <dbReference type="Proteomes" id="UP000431092"/>
    </source>
</evidence>
<name>A0A6I3IH16_9MICO</name>
<dbReference type="PANTHER" id="PTHR36840">
    <property type="entry name" value="BLL5714 PROTEIN"/>
    <property type="match status" value="1"/>
</dbReference>
<feature type="transmembrane region" description="Helical" evidence="2">
    <location>
        <begin position="337"/>
        <end position="354"/>
    </location>
</feature>
<feature type="transmembrane region" description="Helical" evidence="2">
    <location>
        <begin position="173"/>
        <end position="194"/>
    </location>
</feature>
<dbReference type="AlphaFoldDB" id="A0A6I3IH16"/>
<comment type="caution">
    <text evidence="3">The sequence shown here is derived from an EMBL/GenBank/DDBJ whole genome shotgun (WGS) entry which is preliminary data.</text>
</comment>
<feature type="transmembrane region" description="Helical" evidence="2">
    <location>
        <begin position="85"/>
        <end position="105"/>
    </location>
</feature>
<evidence type="ECO:0000256" key="2">
    <source>
        <dbReference type="SAM" id="Phobius"/>
    </source>
</evidence>
<keyword evidence="2" id="KW-1133">Transmembrane helix</keyword>
<feature type="transmembrane region" description="Helical" evidence="2">
    <location>
        <begin position="232"/>
        <end position="254"/>
    </location>
</feature>
<reference evidence="3 4" key="1">
    <citation type="submission" date="2019-11" db="EMBL/GenBank/DDBJ databases">
        <title>Whole genome sequencing identifies a novel species of the genus Arsenicicoccus isolated from human blood.</title>
        <authorList>
            <person name="Jeong J.H."/>
            <person name="Kweon O.J."/>
            <person name="Kim H.R."/>
            <person name="Kim T.-H."/>
            <person name="Ha S.-M."/>
            <person name="Lee M.-K."/>
        </authorList>
    </citation>
    <scope>NUCLEOTIDE SEQUENCE [LARGE SCALE GENOMIC DNA]</scope>
    <source>
        <strain evidence="3 4">MKL-02</strain>
    </source>
</reference>
<feature type="transmembrane region" description="Helical" evidence="2">
    <location>
        <begin position="206"/>
        <end position="226"/>
    </location>
</feature>
<organism evidence="3 4">
    <name type="scientific">Arsenicicoccus cauae</name>
    <dbReference type="NCBI Taxonomy" id="2663847"/>
    <lineage>
        <taxon>Bacteria</taxon>
        <taxon>Bacillati</taxon>
        <taxon>Actinomycetota</taxon>
        <taxon>Actinomycetes</taxon>
        <taxon>Micrococcales</taxon>
        <taxon>Intrasporangiaceae</taxon>
        <taxon>Arsenicicoccus</taxon>
    </lineage>
</organism>
<protein>
    <submittedName>
        <fullName evidence="3">Low temperature requirement protein A</fullName>
    </submittedName>
</protein>
<proteinExistence type="predicted"/>
<evidence type="ECO:0000313" key="3">
    <source>
        <dbReference type="EMBL" id="MTB73392.1"/>
    </source>
</evidence>
<gene>
    <name evidence="3" type="ORF">GGG17_15775</name>
</gene>
<feature type="transmembrane region" description="Helical" evidence="2">
    <location>
        <begin position="55"/>
        <end position="73"/>
    </location>
</feature>
<feature type="region of interest" description="Disordered" evidence="1">
    <location>
        <begin position="1"/>
        <end position="23"/>
    </location>
</feature>
<dbReference type="EMBL" id="WLVL01000057">
    <property type="protein sequence ID" value="MTB73392.1"/>
    <property type="molecule type" value="Genomic_DNA"/>
</dbReference>
<dbReference type="Pfam" id="PF06772">
    <property type="entry name" value="LtrA"/>
    <property type="match status" value="1"/>
</dbReference>
<evidence type="ECO:0000256" key="1">
    <source>
        <dbReference type="SAM" id="MobiDB-lite"/>
    </source>
</evidence>